<reference evidence="3 4" key="1">
    <citation type="journal article" date="2009" name="Science">
        <title>Green evolution and dynamic adaptations revealed by genomes of the marine picoeukaryotes Micromonas.</title>
        <authorList>
            <person name="Worden A.Z."/>
            <person name="Lee J.H."/>
            <person name="Mock T."/>
            <person name="Rouze P."/>
            <person name="Simmons M.P."/>
            <person name="Aerts A.L."/>
            <person name="Allen A.E."/>
            <person name="Cuvelier M.L."/>
            <person name="Derelle E."/>
            <person name="Everett M.V."/>
            <person name="Foulon E."/>
            <person name="Grimwood J."/>
            <person name="Gundlach H."/>
            <person name="Henrissat B."/>
            <person name="Napoli C."/>
            <person name="McDonald S.M."/>
            <person name="Parker M.S."/>
            <person name="Rombauts S."/>
            <person name="Salamov A."/>
            <person name="Von Dassow P."/>
            <person name="Badger J.H."/>
            <person name="Coutinho P.M."/>
            <person name="Demir E."/>
            <person name="Dubchak I."/>
            <person name="Gentemann C."/>
            <person name="Eikrem W."/>
            <person name="Gready J.E."/>
            <person name="John U."/>
            <person name="Lanier W."/>
            <person name="Lindquist E.A."/>
            <person name="Lucas S."/>
            <person name="Mayer K.F."/>
            <person name="Moreau H."/>
            <person name="Not F."/>
            <person name="Otillar R."/>
            <person name="Panaud O."/>
            <person name="Pangilinan J."/>
            <person name="Paulsen I."/>
            <person name="Piegu B."/>
            <person name="Poliakov A."/>
            <person name="Robbens S."/>
            <person name="Schmutz J."/>
            <person name="Toulza E."/>
            <person name="Wyss T."/>
            <person name="Zelensky A."/>
            <person name="Zhou K."/>
            <person name="Armbrust E.V."/>
            <person name="Bhattacharya D."/>
            <person name="Goodenough U.W."/>
            <person name="Van de Peer Y."/>
            <person name="Grigoriev I.V."/>
        </authorList>
    </citation>
    <scope>NUCLEOTIDE SEQUENCE [LARGE SCALE GENOMIC DNA]</scope>
    <source>
        <strain evidence="3 4">CCMP1545</strain>
    </source>
</reference>
<dbReference type="PANTHER" id="PTHR45011:SF1">
    <property type="entry name" value="DAP3-BINDING CELL DEATH ENHANCER 1"/>
    <property type="match status" value="1"/>
</dbReference>
<dbReference type="GeneID" id="9680656"/>
<protein>
    <submittedName>
        <fullName evidence="3">Predicted protein</fullName>
    </submittedName>
</protein>
<dbReference type="RefSeq" id="XP_003054758.1">
    <property type="nucleotide sequence ID" value="XM_003054712.1"/>
</dbReference>
<evidence type="ECO:0000313" key="3">
    <source>
        <dbReference type="EMBL" id="EEH60010.1"/>
    </source>
</evidence>
<dbReference type="PANTHER" id="PTHR45011">
    <property type="entry name" value="DAP3-BINDING CELL DEATH ENHANCER 1"/>
    <property type="match status" value="1"/>
</dbReference>
<dbReference type="Gene3D" id="1.25.40.10">
    <property type="entry name" value="Tetratricopeptide repeat domain"/>
    <property type="match status" value="1"/>
</dbReference>
<dbReference type="SUPFAM" id="SSF81901">
    <property type="entry name" value="HCP-like"/>
    <property type="match status" value="1"/>
</dbReference>
<dbReference type="Pfam" id="PF08238">
    <property type="entry name" value="Sel1"/>
    <property type="match status" value="4"/>
</dbReference>
<sequence>MDDGSKRRRVDPPARDAPSVDIDDSTTGGGVLGLLLARFDELKGELERSREETRAEHLETRRTLAELNDRVKAIHPTFDANEQLASVVFAHVKDVRTRVALAQVNSVWRKASKHASFLPASLDFTGCPPPDVLNEIETWPLRCDYVVGFEGVLDLPEAHFHDLLRQAGADLSKSSQQLELGYFYDKRKRDEKAMEWYMKGAQQGNTICEYNIGVNYFDGHGVEKNVDKALEWFMKAVSKGHTSALSGVGEVHALKSQHEEAFEWFKKAAAQGDSDAKYNLGMCYEYGEGVTKDIPKAIKWYTKAAKQGDDEAKEKVRELILVATIAVNAQGALV</sequence>
<dbReference type="OrthoDB" id="272077at2759"/>
<proteinExistence type="predicted"/>
<keyword evidence="1" id="KW-0175">Coiled coil</keyword>
<accession>C1MGE5</accession>
<gene>
    <name evidence="3" type="ORF">MICPUCDRAFT_49782</name>
</gene>
<dbReference type="eggNOG" id="KOG1550">
    <property type="taxonomic scope" value="Eukaryota"/>
</dbReference>
<dbReference type="AlphaFoldDB" id="C1MGE5"/>
<name>C1MGE5_MICPC</name>
<dbReference type="InterPro" id="IPR011990">
    <property type="entry name" value="TPR-like_helical_dom_sf"/>
</dbReference>
<dbReference type="InterPro" id="IPR006597">
    <property type="entry name" value="Sel1-like"/>
</dbReference>
<keyword evidence="4" id="KW-1185">Reference proteome</keyword>
<feature type="region of interest" description="Disordered" evidence="2">
    <location>
        <begin position="1"/>
        <end position="27"/>
    </location>
</feature>
<dbReference type="SMART" id="SM00671">
    <property type="entry name" value="SEL1"/>
    <property type="match status" value="4"/>
</dbReference>
<evidence type="ECO:0000256" key="2">
    <source>
        <dbReference type="SAM" id="MobiDB-lite"/>
    </source>
</evidence>
<dbReference type="Proteomes" id="UP000001876">
    <property type="component" value="Unassembled WGS sequence"/>
</dbReference>
<organism evidence="4">
    <name type="scientific">Micromonas pusilla (strain CCMP1545)</name>
    <name type="common">Picoplanktonic green alga</name>
    <dbReference type="NCBI Taxonomy" id="564608"/>
    <lineage>
        <taxon>Eukaryota</taxon>
        <taxon>Viridiplantae</taxon>
        <taxon>Chlorophyta</taxon>
        <taxon>Mamiellophyceae</taxon>
        <taxon>Mamiellales</taxon>
        <taxon>Mamiellaceae</taxon>
        <taxon>Micromonas</taxon>
    </lineage>
</organism>
<dbReference type="EMBL" id="GG663735">
    <property type="protein sequence ID" value="EEH60010.1"/>
    <property type="molecule type" value="Genomic_DNA"/>
</dbReference>
<feature type="coiled-coil region" evidence="1">
    <location>
        <begin position="32"/>
        <end position="70"/>
    </location>
</feature>
<evidence type="ECO:0000256" key="1">
    <source>
        <dbReference type="SAM" id="Coils"/>
    </source>
</evidence>
<dbReference type="KEGG" id="mpp:MICPUCDRAFT_49782"/>
<evidence type="ECO:0000313" key="4">
    <source>
        <dbReference type="Proteomes" id="UP000001876"/>
    </source>
</evidence>
<dbReference type="STRING" id="564608.C1MGE5"/>
<dbReference type="InterPro" id="IPR052748">
    <property type="entry name" value="ISR_Activator"/>
</dbReference>